<name>A0ABV0V713_9TELE</name>
<protein>
    <submittedName>
        <fullName evidence="1">Uncharacterized protein</fullName>
    </submittedName>
</protein>
<evidence type="ECO:0000313" key="1">
    <source>
        <dbReference type="EMBL" id="MEQ2252896.1"/>
    </source>
</evidence>
<keyword evidence="2" id="KW-1185">Reference proteome</keyword>
<proteinExistence type="predicted"/>
<comment type="caution">
    <text evidence="1">The sequence shown here is derived from an EMBL/GenBank/DDBJ whole genome shotgun (WGS) entry which is preliminary data.</text>
</comment>
<reference evidence="1 2" key="1">
    <citation type="submission" date="2021-06" db="EMBL/GenBank/DDBJ databases">
        <authorList>
            <person name="Palmer J.M."/>
        </authorList>
    </citation>
    <scope>NUCLEOTIDE SEQUENCE [LARGE SCALE GENOMIC DNA]</scope>
    <source>
        <strain evidence="2">if_2019</strain>
        <tissue evidence="1">Muscle</tissue>
    </source>
</reference>
<evidence type="ECO:0000313" key="2">
    <source>
        <dbReference type="Proteomes" id="UP001482620"/>
    </source>
</evidence>
<organism evidence="1 2">
    <name type="scientific">Ilyodon furcidens</name>
    <name type="common">goldbreast splitfin</name>
    <dbReference type="NCBI Taxonomy" id="33524"/>
    <lineage>
        <taxon>Eukaryota</taxon>
        <taxon>Metazoa</taxon>
        <taxon>Chordata</taxon>
        <taxon>Craniata</taxon>
        <taxon>Vertebrata</taxon>
        <taxon>Euteleostomi</taxon>
        <taxon>Actinopterygii</taxon>
        <taxon>Neopterygii</taxon>
        <taxon>Teleostei</taxon>
        <taxon>Neoteleostei</taxon>
        <taxon>Acanthomorphata</taxon>
        <taxon>Ovalentaria</taxon>
        <taxon>Atherinomorphae</taxon>
        <taxon>Cyprinodontiformes</taxon>
        <taxon>Goodeidae</taxon>
        <taxon>Ilyodon</taxon>
    </lineage>
</organism>
<dbReference type="EMBL" id="JAHRIQ010096062">
    <property type="protein sequence ID" value="MEQ2252896.1"/>
    <property type="molecule type" value="Genomic_DNA"/>
</dbReference>
<gene>
    <name evidence="1" type="ORF">ILYODFUR_026561</name>
</gene>
<sequence>MKWVRAGRVAAQTLVGCTEQSRTEIQLDAESEADCRSNKNAEYFLRTTSQILEGLVNLPRTTIKQRFMEQLEI</sequence>
<dbReference type="Proteomes" id="UP001482620">
    <property type="component" value="Unassembled WGS sequence"/>
</dbReference>
<accession>A0ABV0V713</accession>